<reference evidence="2" key="1">
    <citation type="submission" date="2021-06" db="EMBL/GenBank/DDBJ databases">
        <title>Comparative genomics, transcriptomics and evolutionary studies reveal genomic signatures of adaptation to plant cell wall in hemibiotrophic fungi.</title>
        <authorList>
            <consortium name="DOE Joint Genome Institute"/>
            <person name="Baroncelli R."/>
            <person name="Diaz J.F."/>
            <person name="Benocci T."/>
            <person name="Peng M."/>
            <person name="Battaglia E."/>
            <person name="Haridas S."/>
            <person name="Andreopoulos W."/>
            <person name="Labutti K."/>
            <person name="Pangilinan J."/>
            <person name="Floch G.L."/>
            <person name="Makela M.R."/>
            <person name="Henrissat B."/>
            <person name="Grigoriev I.V."/>
            <person name="Crouch J.A."/>
            <person name="De Vries R.P."/>
            <person name="Sukno S.A."/>
            <person name="Thon M.R."/>
        </authorList>
    </citation>
    <scope>NUCLEOTIDE SEQUENCE</scope>
    <source>
        <strain evidence="2">CBS 193.32</strain>
    </source>
</reference>
<evidence type="ECO:0000313" key="3">
    <source>
        <dbReference type="Proteomes" id="UP001224890"/>
    </source>
</evidence>
<accession>A0AAJ0AR29</accession>
<dbReference type="GeneID" id="85456539"/>
<protein>
    <submittedName>
        <fullName evidence="2">Uncharacterized protein</fullName>
    </submittedName>
</protein>
<gene>
    <name evidence="2" type="ORF">BDP55DRAFT_629368</name>
</gene>
<organism evidence="2 3">
    <name type="scientific">Colletotrichum godetiae</name>
    <dbReference type="NCBI Taxonomy" id="1209918"/>
    <lineage>
        <taxon>Eukaryota</taxon>
        <taxon>Fungi</taxon>
        <taxon>Dikarya</taxon>
        <taxon>Ascomycota</taxon>
        <taxon>Pezizomycotina</taxon>
        <taxon>Sordariomycetes</taxon>
        <taxon>Hypocreomycetidae</taxon>
        <taxon>Glomerellales</taxon>
        <taxon>Glomerellaceae</taxon>
        <taxon>Colletotrichum</taxon>
        <taxon>Colletotrichum acutatum species complex</taxon>
    </lineage>
</organism>
<proteinExistence type="predicted"/>
<dbReference type="RefSeq" id="XP_060432510.1">
    <property type="nucleotide sequence ID" value="XM_060572013.1"/>
</dbReference>
<sequence length="173" mass="19445">MAGWDKQHHRQQGSEATLPYMVSRQHTTYDMRQLKQHAAMRICVSRNVSGRNGRDRDGSPTMQHDCNSISSSRVQQPHGANWDSSILFLFVQPSTHARPIPSHRASALLHLINPKYGDRSAVSILRDVSIGKDAEDDSFDRPPVHPYLRAPVASLHRSQPPLHLRTPTSTSTQ</sequence>
<keyword evidence="3" id="KW-1185">Reference proteome</keyword>
<evidence type="ECO:0000256" key="1">
    <source>
        <dbReference type="SAM" id="MobiDB-lite"/>
    </source>
</evidence>
<evidence type="ECO:0000313" key="2">
    <source>
        <dbReference type="EMBL" id="KAK1688815.1"/>
    </source>
</evidence>
<dbReference type="Proteomes" id="UP001224890">
    <property type="component" value="Unassembled WGS sequence"/>
</dbReference>
<feature type="region of interest" description="Disordered" evidence="1">
    <location>
        <begin position="151"/>
        <end position="173"/>
    </location>
</feature>
<name>A0AAJ0AR29_9PEZI</name>
<dbReference type="EMBL" id="JAHMHR010000010">
    <property type="protein sequence ID" value="KAK1688815.1"/>
    <property type="molecule type" value="Genomic_DNA"/>
</dbReference>
<comment type="caution">
    <text evidence="2">The sequence shown here is derived from an EMBL/GenBank/DDBJ whole genome shotgun (WGS) entry which is preliminary data.</text>
</comment>
<dbReference type="AlphaFoldDB" id="A0AAJ0AR29"/>